<dbReference type="CDD" id="cd06257">
    <property type="entry name" value="DnaJ"/>
    <property type="match status" value="1"/>
</dbReference>
<dbReference type="SMART" id="SM00271">
    <property type="entry name" value="DnaJ"/>
    <property type="match status" value="1"/>
</dbReference>
<dbReference type="PANTHER" id="PTHR45295:SF3">
    <property type="entry name" value="CHAPERONE DNAJ-DOMAIN SUPERFAMILY PROTEIN"/>
    <property type="match status" value="1"/>
</dbReference>
<dbReference type="AlphaFoldDB" id="A0AA41RQG4"/>
<name>A0AA41RQG4_PAPNU</name>
<dbReference type="Proteomes" id="UP001177140">
    <property type="component" value="Unassembled WGS sequence"/>
</dbReference>
<evidence type="ECO:0000259" key="1">
    <source>
        <dbReference type="PROSITE" id="PS50076"/>
    </source>
</evidence>
<protein>
    <recommendedName>
        <fullName evidence="1">J domain-containing protein</fullName>
    </recommendedName>
</protein>
<dbReference type="PROSITE" id="PS50076">
    <property type="entry name" value="DNAJ_2"/>
    <property type="match status" value="1"/>
</dbReference>
<organism evidence="2 3">
    <name type="scientific">Papaver nudicaule</name>
    <name type="common">Iceland poppy</name>
    <dbReference type="NCBI Taxonomy" id="74823"/>
    <lineage>
        <taxon>Eukaryota</taxon>
        <taxon>Viridiplantae</taxon>
        <taxon>Streptophyta</taxon>
        <taxon>Embryophyta</taxon>
        <taxon>Tracheophyta</taxon>
        <taxon>Spermatophyta</taxon>
        <taxon>Magnoliopsida</taxon>
        <taxon>Ranunculales</taxon>
        <taxon>Papaveraceae</taxon>
        <taxon>Papaveroideae</taxon>
        <taxon>Papaver</taxon>
    </lineage>
</organism>
<keyword evidence="3" id="KW-1185">Reference proteome</keyword>
<evidence type="ECO:0000313" key="2">
    <source>
        <dbReference type="EMBL" id="MCL7021761.1"/>
    </source>
</evidence>
<sequence>MEPLVLRNTTLCFAPISKTLISSNNISKGFSTLFSSFPFISNKSLAHNQICLQSCHPSFTLHCKDNGRGEYPLSVSSAYEILGVSPDCSLLELKSAFRSKVKQYHPDVSKDAQNSDAMIRQVISAYEIISKNPQFSDTDRDDSGVDPFDEPECEALDIFVNETLCIGKGCPFSCVKAMPNAFSFDKWTGTARATIQGQGNDYGIQNAVSGCPRNCIHFVTPSQRIILEELLNSIMESPVDATAEANILYSLITKAKFENSRYQKPKEKNQQSSF</sequence>
<proteinExistence type="predicted"/>
<dbReference type="Pfam" id="PF00226">
    <property type="entry name" value="DnaJ"/>
    <property type="match status" value="1"/>
</dbReference>
<dbReference type="SUPFAM" id="SSF46565">
    <property type="entry name" value="Chaperone J-domain"/>
    <property type="match status" value="1"/>
</dbReference>
<evidence type="ECO:0000313" key="3">
    <source>
        <dbReference type="Proteomes" id="UP001177140"/>
    </source>
</evidence>
<dbReference type="PRINTS" id="PR00625">
    <property type="entry name" value="JDOMAIN"/>
</dbReference>
<dbReference type="Gene3D" id="3.30.70.20">
    <property type="match status" value="1"/>
</dbReference>
<feature type="domain" description="J" evidence="1">
    <location>
        <begin position="77"/>
        <end position="144"/>
    </location>
</feature>
<dbReference type="SUPFAM" id="SSF54862">
    <property type="entry name" value="4Fe-4S ferredoxins"/>
    <property type="match status" value="1"/>
</dbReference>
<accession>A0AA41RQG4</accession>
<reference evidence="2" key="1">
    <citation type="submission" date="2022-03" db="EMBL/GenBank/DDBJ databases">
        <title>A functionally conserved STORR gene fusion in Papaver species that diverged 16.8 million years ago.</title>
        <authorList>
            <person name="Catania T."/>
        </authorList>
    </citation>
    <scope>NUCLEOTIDE SEQUENCE</scope>
    <source>
        <strain evidence="2">S-191538</strain>
    </source>
</reference>
<dbReference type="InterPro" id="IPR036869">
    <property type="entry name" value="J_dom_sf"/>
</dbReference>
<dbReference type="EMBL" id="JAJJMA010004529">
    <property type="protein sequence ID" value="MCL7021761.1"/>
    <property type="molecule type" value="Genomic_DNA"/>
</dbReference>
<comment type="caution">
    <text evidence="2">The sequence shown here is derived from an EMBL/GenBank/DDBJ whole genome shotgun (WGS) entry which is preliminary data.</text>
</comment>
<dbReference type="PANTHER" id="PTHR45295">
    <property type="entry name" value="CHAPERONE PROTEIN DNAJ C76, CHLOROPLASTIC"/>
    <property type="match status" value="1"/>
</dbReference>
<gene>
    <name evidence="2" type="ORF">MKW94_026657</name>
</gene>
<dbReference type="InterPro" id="IPR001623">
    <property type="entry name" value="DnaJ_domain"/>
</dbReference>
<dbReference type="Gene3D" id="1.10.287.110">
    <property type="entry name" value="DnaJ domain"/>
    <property type="match status" value="1"/>
</dbReference>